<evidence type="ECO:0000256" key="2">
    <source>
        <dbReference type="NCBIfam" id="TIGR00210"/>
    </source>
</evidence>
<keyword evidence="1" id="KW-0472">Membrane</keyword>
<evidence type="ECO:0000313" key="4">
    <source>
        <dbReference type="Proteomes" id="UP000184526"/>
    </source>
</evidence>
<keyword evidence="1" id="KW-0812">Transmembrane</keyword>
<feature type="transmembrane region" description="Helical" evidence="1">
    <location>
        <begin position="244"/>
        <end position="261"/>
    </location>
</feature>
<name>A0A1M5TP37_9CLOT</name>
<feature type="transmembrane region" description="Helical" evidence="1">
    <location>
        <begin position="273"/>
        <end position="291"/>
    </location>
</feature>
<proteinExistence type="inferred from homology"/>
<keyword evidence="4" id="KW-1185">Reference proteome</keyword>
<sequence>MELKLDMLQTVALAVVVYYLGVFIKSKVKVLDEFCIPSPVVGGIVFAVLNLLLRQFNIMTITLDATLKTPFMLVFFTTIGLSANLKLIKEGGLIVLKFFLVSVVLVLCQDIFGMAIAKLIGQDPLLGLLGGSITMVGGHATGLAFGELFEKSYGFAGATTIAMASATFGLVSGSLMGGPLGKRLVDKNNLVTKKDLKFKEVVVDDTPKEKVNFEEIFKMFTIIMISIALGSVLEKFFISLGLTLPSYVTAMIIAAIILNVGEGTKTLTINKEATSVLGDVGLNVFLSMALIDLRLWELKEVAGPILIILVVQCIIMATIAYFLAFRFCGKDYDAAVMASGFCGFGMGATPNGMANMSAMTMKYGPAPRAFFVLPIVGAFFIDFTNSILITIFVNFIR</sequence>
<dbReference type="Proteomes" id="UP000184526">
    <property type="component" value="Unassembled WGS sequence"/>
</dbReference>
<dbReference type="PANTHER" id="PTHR36178">
    <property type="entry name" value="SLR0625 PROTEIN"/>
    <property type="match status" value="1"/>
</dbReference>
<keyword evidence="1" id="KW-0769">Symport</keyword>
<dbReference type="GO" id="GO:0015501">
    <property type="term" value="F:glutamate:sodium symporter activity"/>
    <property type="evidence" value="ECO:0007669"/>
    <property type="project" value="UniProtKB-UniRule"/>
</dbReference>
<keyword evidence="1" id="KW-0406">Ion transport</keyword>
<feature type="transmembrane region" description="Helical" evidence="1">
    <location>
        <begin position="332"/>
        <end position="349"/>
    </location>
</feature>
<feature type="transmembrane region" description="Helical" evidence="1">
    <location>
        <begin position="125"/>
        <end position="146"/>
    </location>
</feature>
<dbReference type="GO" id="GO:0005886">
    <property type="term" value="C:plasma membrane"/>
    <property type="evidence" value="ECO:0007669"/>
    <property type="project" value="UniProtKB-SubCell"/>
</dbReference>
<dbReference type="NCBIfam" id="TIGR00210">
    <property type="entry name" value="gltS"/>
    <property type="match status" value="1"/>
</dbReference>
<keyword evidence="1" id="KW-0813">Transport</keyword>
<dbReference type="EMBL" id="FQXP01000003">
    <property type="protein sequence ID" value="SHH52522.1"/>
    <property type="molecule type" value="Genomic_DNA"/>
</dbReference>
<keyword evidence="1" id="KW-1003">Cell membrane</keyword>
<organism evidence="3 4">
    <name type="scientific">Clostridium collagenovorans DSM 3089</name>
    <dbReference type="NCBI Taxonomy" id="1121306"/>
    <lineage>
        <taxon>Bacteria</taxon>
        <taxon>Bacillati</taxon>
        <taxon>Bacillota</taxon>
        <taxon>Clostridia</taxon>
        <taxon>Eubacteriales</taxon>
        <taxon>Clostridiaceae</taxon>
        <taxon>Clostridium</taxon>
    </lineage>
</organism>
<dbReference type="PANTHER" id="PTHR36178:SF1">
    <property type="entry name" value="SODIUM_GLUTAMATE SYMPORTER"/>
    <property type="match status" value="1"/>
</dbReference>
<evidence type="ECO:0000313" key="3">
    <source>
        <dbReference type="EMBL" id="SHH52522.1"/>
    </source>
</evidence>
<dbReference type="Pfam" id="PF03616">
    <property type="entry name" value="Glt_symporter"/>
    <property type="match status" value="1"/>
</dbReference>
<feature type="transmembrane region" description="Helical" evidence="1">
    <location>
        <begin position="369"/>
        <end position="396"/>
    </location>
</feature>
<comment type="subcellular location">
    <subcellularLocation>
        <location evidence="1">Cell membrane</location>
        <topology evidence="1">Multi-pass membrane protein</topology>
    </subcellularLocation>
</comment>
<feature type="transmembrane region" description="Helical" evidence="1">
    <location>
        <begin position="36"/>
        <end position="53"/>
    </location>
</feature>
<keyword evidence="1" id="KW-0915">Sodium</keyword>
<feature type="transmembrane region" description="Helical" evidence="1">
    <location>
        <begin position="152"/>
        <end position="173"/>
    </location>
</feature>
<comment type="function">
    <text evidence="1">Catalyzes the sodium-dependent transport of glutamate.</text>
</comment>
<comment type="similarity">
    <text evidence="1">Belongs to the glutamate:Na(+) symporter (ESS) (TC 2.A.27) family.</text>
</comment>
<feature type="transmembrane region" description="Helical" evidence="1">
    <location>
        <begin position="216"/>
        <end position="238"/>
    </location>
</feature>
<dbReference type="GO" id="GO:0015813">
    <property type="term" value="P:L-glutamate transmembrane transport"/>
    <property type="evidence" value="ECO:0007669"/>
    <property type="project" value="UniProtKB-UniRule"/>
</dbReference>
<reference evidence="3 4" key="1">
    <citation type="submission" date="2016-11" db="EMBL/GenBank/DDBJ databases">
        <authorList>
            <person name="Jaros S."/>
            <person name="Januszkiewicz K."/>
            <person name="Wedrychowicz H."/>
        </authorList>
    </citation>
    <scope>NUCLEOTIDE SEQUENCE [LARGE SCALE GENOMIC DNA]</scope>
    <source>
        <strain evidence="3 4">DSM 3089</strain>
    </source>
</reference>
<feature type="transmembrane region" description="Helical" evidence="1">
    <location>
        <begin position="303"/>
        <end position="325"/>
    </location>
</feature>
<dbReference type="HAMAP" id="MF_02062">
    <property type="entry name" value="GltS"/>
    <property type="match status" value="1"/>
</dbReference>
<dbReference type="RefSeq" id="WP_072830013.1">
    <property type="nucleotide sequence ID" value="NZ_FQXP01000003.1"/>
</dbReference>
<evidence type="ECO:0000256" key="1">
    <source>
        <dbReference type="HAMAP-Rule" id="MF_02062"/>
    </source>
</evidence>
<feature type="transmembrane region" description="Helical" evidence="1">
    <location>
        <begin position="91"/>
        <end position="113"/>
    </location>
</feature>
<dbReference type="STRING" id="1121306.SAMN02745196_00662"/>
<keyword evidence="1" id="KW-1133">Transmembrane helix</keyword>
<dbReference type="AlphaFoldDB" id="A0A1M5TP37"/>
<keyword evidence="1" id="KW-0029">Amino-acid transport</keyword>
<dbReference type="InterPro" id="IPR004445">
    <property type="entry name" value="GltS"/>
</dbReference>
<keyword evidence="1" id="KW-0739">Sodium transport</keyword>
<gene>
    <name evidence="3" type="ORF">SAMN02745196_00662</name>
</gene>
<accession>A0A1M5TP37</accession>
<feature type="transmembrane region" description="Helical" evidence="1">
    <location>
        <begin position="7"/>
        <end position="24"/>
    </location>
</feature>
<dbReference type="OrthoDB" id="4921038at2"/>
<feature type="transmembrane region" description="Helical" evidence="1">
    <location>
        <begin position="65"/>
        <end position="85"/>
    </location>
</feature>
<protein>
    <recommendedName>
        <fullName evidence="1 2">Sodium/glutamate symporter</fullName>
    </recommendedName>
</protein>